<keyword evidence="1" id="KW-1133">Transmembrane helix</keyword>
<dbReference type="Proteomes" id="UP001249020">
    <property type="component" value="Unassembled WGS sequence"/>
</dbReference>
<proteinExistence type="predicted"/>
<organism evidence="2 3">
    <name type="scientific">Brumicola blandensis</name>
    <dbReference type="NCBI Taxonomy" id="3075611"/>
    <lineage>
        <taxon>Bacteria</taxon>
        <taxon>Pseudomonadati</taxon>
        <taxon>Pseudomonadota</taxon>
        <taxon>Gammaproteobacteria</taxon>
        <taxon>Alteromonadales</taxon>
        <taxon>Alteromonadaceae</taxon>
        <taxon>Brumicola</taxon>
    </lineage>
</organism>
<gene>
    <name evidence="2" type="ORF">RM544_04065</name>
</gene>
<reference evidence="2 3" key="1">
    <citation type="submission" date="2023-09" db="EMBL/GenBank/DDBJ databases">
        <authorList>
            <person name="Rey-Velasco X."/>
        </authorList>
    </citation>
    <scope>NUCLEOTIDE SEQUENCE [LARGE SCALE GENOMIC DNA]</scope>
    <source>
        <strain evidence="2 3">W409</strain>
    </source>
</reference>
<accession>A0AAW8QYW7</accession>
<name>A0AAW8QYW7_9ALTE</name>
<keyword evidence="1" id="KW-0812">Transmembrane</keyword>
<protein>
    <submittedName>
        <fullName evidence="2">Uncharacterized protein</fullName>
    </submittedName>
</protein>
<sequence>MSLTKVFADDKLVKDIMQCLTYYAFLGAFFRFGLPAIKGDYLQISLYLTALVPLLCVVIAFTLIHVARNIVKKYYPEYGVKGFDKNYKKLGFFHPANLLMAFVTTIFVLPGSLIAGFGLPS</sequence>
<keyword evidence="1" id="KW-0472">Membrane</keyword>
<evidence type="ECO:0000313" key="2">
    <source>
        <dbReference type="EMBL" id="MDT0581704.1"/>
    </source>
</evidence>
<dbReference type="RefSeq" id="WP_311360482.1">
    <property type="nucleotide sequence ID" value="NZ_JAVRIE010000001.1"/>
</dbReference>
<evidence type="ECO:0000256" key="1">
    <source>
        <dbReference type="SAM" id="Phobius"/>
    </source>
</evidence>
<feature type="transmembrane region" description="Helical" evidence="1">
    <location>
        <begin position="98"/>
        <end position="119"/>
    </location>
</feature>
<keyword evidence="3" id="KW-1185">Reference proteome</keyword>
<comment type="caution">
    <text evidence="2">The sequence shown here is derived from an EMBL/GenBank/DDBJ whole genome shotgun (WGS) entry which is preliminary data.</text>
</comment>
<feature type="transmembrane region" description="Helical" evidence="1">
    <location>
        <begin position="20"/>
        <end position="38"/>
    </location>
</feature>
<dbReference type="EMBL" id="JAVRIE010000001">
    <property type="protein sequence ID" value="MDT0581704.1"/>
    <property type="molecule type" value="Genomic_DNA"/>
</dbReference>
<dbReference type="AlphaFoldDB" id="A0AAW8QYW7"/>
<feature type="transmembrane region" description="Helical" evidence="1">
    <location>
        <begin position="44"/>
        <end position="64"/>
    </location>
</feature>
<evidence type="ECO:0000313" key="3">
    <source>
        <dbReference type="Proteomes" id="UP001249020"/>
    </source>
</evidence>